<keyword evidence="4" id="KW-1185">Reference proteome</keyword>
<evidence type="ECO:0000256" key="2">
    <source>
        <dbReference type="SAM" id="SignalP"/>
    </source>
</evidence>
<feature type="signal peptide" evidence="2">
    <location>
        <begin position="1"/>
        <end position="21"/>
    </location>
</feature>
<dbReference type="EMBL" id="FNDX01000034">
    <property type="protein sequence ID" value="SDK19124.1"/>
    <property type="molecule type" value="Genomic_DNA"/>
</dbReference>
<sequence>MTKKISLLLTTLLLLSAVAIGASASADSAAKTSPAGGVTLFNHGTGH</sequence>
<protein>
    <submittedName>
        <fullName evidence="3">Uncharacterized protein</fullName>
    </submittedName>
</protein>
<proteinExistence type="predicted"/>
<keyword evidence="2" id="KW-0732">Signal</keyword>
<reference evidence="4" key="1">
    <citation type="submission" date="2016-10" db="EMBL/GenBank/DDBJ databases">
        <authorList>
            <person name="Varghese N."/>
            <person name="Submissions S."/>
        </authorList>
    </citation>
    <scope>NUCLEOTIDE SEQUENCE [LARGE SCALE GENOMIC DNA]</scope>
    <source>
        <strain evidence="4">CGMCC 1.11012</strain>
    </source>
</reference>
<feature type="chain" id="PRO_5039559127" evidence="2">
    <location>
        <begin position="22"/>
        <end position="47"/>
    </location>
</feature>
<feature type="region of interest" description="Disordered" evidence="1">
    <location>
        <begin position="25"/>
        <end position="47"/>
    </location>
</feature>
<accession>A0A1G8ZWV4</accession>
<organism evidence="3 4">
    <name type="scientific">Paenibacillus typhae</name>
    <dbReference type="NCBI Taxonomy" id="1174501"/>
    <lineage>
        <taxon>Bacteria</taxon>
        <taxon>Bacillati</taxon>
        <taxon>Bacillota</taxon>
        <taxon>Bacilli</taxon>
        <taxon>Bacillales</taxon>
        <taxon>Paenibacillaceae</taxon>
        <taxon>Paenibacillus</taxon>
    </lineage>
</organism>
<evidence type="ECO:0000313" key="4">
    <source>
        <dbReference type="Proteomes" id="UP000199050"/>
    </source>
</evidence>
<gene>
    <name evidence="3" type="ORF">SAMN05216192_13427</name>
</gene>
<evidence type="ECO:0000256" key="1">
    <source>
        <dbReference type="SAM" id="MobiDB-lite"/>
    </source>
</evidence>
<dbReference type="AlphaFoldDB" id="A0A1G8ZWV4"/>
<evidence type="ECO:0000313" key="3">
    <source>
        <dbReference type="EMBL" id="SDK19124.1"/>
    </source>
</evidence>
<dbReference type="STRING" id="1174501.SAMN05216192_13427"/>
<feature type="compositionally biased region" description="Low complexity" evidence="1">
    <location>
        <begin position="25"/>
        <end position="35"/>
    </location>
</feature>
<name>A0A1G8ZWV4_9BACL</name>
<dbReference type="Proteomes" id="UP000199050">
    <property type="component" value="Unassembled WGS sequence"/>
</dbReference>